<feature type="transmembrane region" description="Helical" evidence="1">
    <location>
        <begin position="75"/>
        <end position="98"/>
    </location>
</feature>
<dbReference type="InterPro" id="IPR025250">
    <property type="entry name" value="DUF4199"/>
</dbReference>
<evidence type="ECO:0000313" key="5">
    <source>
        <dbReference type="Proteomes" id="UP000294824"/>
    </source>
</evidence>
<comment type="caution">
    <text evidence="2">The sequence shown here is derived from an EMBL/GenBank/DDBJ whole genome shotgun (WGS) entry which is preliminary data.</text>
</comment>
<feature type="transmembrane region" description="Helical" evidence="1">
    <location>
        <begin position="12"/>
        <end position="30"/>
    </location>
</feature>
<evidence type="ECO:0000313" key="3">
    <source>
        <dbReference type="EMBL" id="TDY61498.1"/>
    </source>
</evidence>
<organism evidence="2 4">
    <name type="scientific">Algibacter lectus</name>
    <dbReference type="NCBI Taxonomy" id="221126"/>
    <lineage>
        <taxon>Bacteria</taxon>
        <taxon>Pseudomonadati</taxon>
        <taxon>Bacteroidota</taxon>
        <taxon>Flavobacteriia</taxon>
        <taxon>Flavobacteriales</taxon>
        <taxon>Flavobacteriaceae</taxon>
        <taxon>Algibacter</taxon>
    </lineage>
</organism>
<reference evidence="3 5" key="2">
    <citation type="submission" date="2019-03" db="EMBL/GenBank/DDBJ databases">
        <title>Genomic Encyclopedia of Type Strains, Phase III (KMG-III): the genomes of soil and plant-associated and newly described type strains.</title>
        <authorList>
            <person name="Whitman W."/>
        </authorList>
    </citation>
    <scope>NUCLEOTIDE SEQUENCE [LARGE SCALE GENOMIC DNA]</scope>
    <source>
        <strain evidence="3 5">CECT 8301</strain>
    </source>
</reference>
<evidence type="ECO:0000313" key="2">
    <source>
        <dbReference type="EMBL" id="GAL78224.1"/>
    </source>
</evidence>
<dbReference type="EMBL" id="SORL01000009">
    <property type="protein sequence ID" value="TDY61498.1"/>
    <property type="molecule type" value="Genomic_DNA"/>
</dbReference>
<dbReference type="STRING" id="221126.SAMN04489722_105215"/>
<dbReference type="Pfam" id="PF13858">
    <property type="entry name" value="DUF4199"/>
    <property type="match status" value="1"/>
</dbReference>
<keyword evidence="1" id="KW-0812">Transmembrane</keyword>
<proteinExistence type="predicted"/>
<feature type="transmembrane region" description="Helical" evidence="1">
    <location>
        <begin position="36"/>
        <end position="54"/>
    </location>
</feature>
<accession>A0A090WS55</accession>
<dbReference type="AlphaFoldDB" id="A0A090WS55"/>
<keyword evidence="1" id="KW-0472">Membrane</keyword>
<keyword evidence="1" id="KW-1133">Transmembrane helix</keyword>
<dbReference type="Proteomes" id="UP000294824">
    <property type="component" value="Unassembled WGS sequence"/>
</dbReference>
<feature type="transmembrane region" description="Helical" evidence="1">
    <location>
        <begin position="150"/>
        <end position="168"/>
    </location>
</feature>
<dbReference type="EMBL" id="BBNU01000002">
    <property type="protein sequence ID" value="GAL78224.1"/>
    <property type="molecule type" value="Genomic_DNA"/>
</dbReference>
<keyword evidence="5" id="KW-1185">Reference proteome</keyword>
<sequence>MEKTLKSIATNFGLYLGAFLALITIIPYAVNIELLANTWLGAFILIAIIVFGIVSVAKVKQAQNSYATFKEAFTAYFITVALGLLISTLVSYILFNFIDPEAATALKEITIEKTVQMMEGFNSPTDIIDQTVENMEAQNNYSLANIAKGLAGYLVMFSIIGLIVAAAMKKKNPDAE</sequence>
<reference evidence="2 4" key="1">
    <citation type="journal article" date="2014" name="Genome Announc.">
        <title>Draft Genome Sequences of Marine Flavobacterium Algibacter lectus Strains SS8 and NR4.</title>
        <authorList>
            <person name="Takatani N."/>
            <person name="Nakanishi M."/>
            <person name="Meirelles P."/>
            <person name="Mino S."/>
            <person name="Suda W."/>
            <person name="Oshima K."/>
            <person name="Hattori M."/>
            <person name="Ohkuma M."/>
            <person name="Hosokawa M."/>
            <person name="Miyashita K."/>
            <person name="Thompson F.L."/>
            <person name="Niwa A."/>
            <person name="Sawabe T."/>
            <person name="Sawabe T."/>
        </authorList>
    </citation>
    <scope>NUCLEOTIDE SEQUENCE [LARGE SCALE GENOMIC DNA]</scope>
    <source>
        <strain evidence="2">JCM 19274</strain>
        <strain evidence="4">JCM19274</strain>
    </source>
</reference>
<name>A0A090WS55_9FLAO</name>
<protein>
    <submittedName>
        <fullName evidence="3">Uncharacterized protein DUF4199</fullName>
    </submittedName>
</protein>
<gene>
    <name evidence="3" type="ORF">DFQ06_2836</name>
    <name evidence="2" type="ORF">JCM19274_4723</name>
</gene>
<evidence type="ECO:0000313" key="4">
    <source>
        <dbReference type="Proteomes" id="UP000029643"/>
    </source>
</evidence>
<accession>A0A4R8M928</accession>
<dbReference type="RefSeq" id="WP_042495793.1">
    <property type="nucleotide sequence ID" value="NZ_BBNU01000002.1"/>
</dbReference>
<evidence type="ECO:0000256" key="1">
    <source>
        <dbReference type="SAM" id="Phobius"/>
    </source>
</evidence>
<dbReference type="Proteomes" id="UP000029643">
    <property type="component" value="Unassembled WGS sequence"/>
</dbReference>